<dbReference type="EMBL" id="JACVVD010000025">
    <property type="protein sequence ID" value="MBD0384737.1"/>
    <property type="molecule type" value="Genomic_DNA"/>
</dbReference>
<keyword evidence="2" id="KW-1185">Reference proteome</keyword>
<dbReference type="AlphaFoldDB" id="A0A926KV35"/>
<reference evidence="1" key="1">
    <citation type="submission" date="2020-09" db="EMBL/GenBank/DDBJ databases">
        <title>Draft Genome Sequence of Paenibacillus sp. WST5.</title>
        <authorList>
            <person name="Bao Z."/>
        </authorList>
    </citation>
    <scope>NUCLEOTIDE SEQUENCE</scope>
    <source>
        <strain evidence="1">WST5</strain>
    </source>
</reference>
<gene>
    <name evidence="1" type="ORF">ICC18_32430</name>
</gene>
<dbReference type="Proteomes" id="UP000650466">
    <property type="component" value="Unassembled WGS sequence"/>
</dbReference>
<organism evidence="1 2">
    <name type="scientific">Paenibacillus sedimenti</name>
    <dbReference type="NCBI Taxonomy" id="2770274"/>
    <lineage>
        <taxon>Bacteria</taxon>
        <taxon>Bacillati</taxon>
        <taxon>Bacillota</taxon>
        <taxon>Bacilli</taxon>
        <taxon>Bacillales</taxon>
        <taxon>Paenibacillaceae</taxon>
        <taxon>Paenibacillus</taxon>
    </lineage>
</organism>
<sequence>MNFVNKSSDIDFKDFIGQKVIEISPVGLELVNIKFDGGSLNVECSWRLRNKSDIVVGITERDGTDFISIIKDNLQHKPITNIYHFKTGDLTLEIQNQYYFDLFADSSAFEHYQLYRGESLFLLGR</sequence>
<evidence type="ECO:0000313" key="1">
    <source>
        <dbReference type="EMBL" id="MBD0384737.1"/>
    </source>
</evidence>
<protein>
    <submittedName>
        <fullName evidence="1">Uncharacterized protein</fullName>
    </submittedName>
</protein>
<evidence type="ECO:0000313" key="2">
    <source>
        <dbReference type="Proteomes" id="UP000650466"/>
    </source>
</evidence>
<proteinExistence type="predicted"/>
<comment type="caution">
    <text evidence="1">The sequence shown here is derived from an EMBL/GenBank/DDBJ whole genome shotgun (WGS) entry which is preliminary data.</text>
</comment>
<dbReference type="RefSeq" id="WP_188178497.1">
    <property type="nucleotide sequence ID" value="NZ_JACVVD010000025.1"/>
</dbReference>
<name>A0A926KV35_9BACL</name>
<accession>A0A926KV35</accession>